<evidence type="ECO:0000256" key="5">
    <source>
        <dbReference type="ARBA" id="ARBA00022989"/>
    </source>
</evidence>
<feature type="region of interest" description="Disordered" evidence="7">
    <location>
        <begin position="1"/>
        <end position="34"/>
    </location>
</feature>
<dbReference type="SUPFAM" id="SSF103473">
    <property type="entry name" value="MFS general substrate transporter"/>
    <property type="match status" value="1"/>
</dbReference>
<feature type="transmembrane region" description="Helical" evidence="8">
    <location>
        <begin position="92"/>
        <end position="112"/>
    </location>
</feature>
<evidence type="ECO:0000256" key="7">
    <source>
        <dbReference type="SAM" id="MobiDB-lite"/>
    </source>
</evidence>
<evidence type="ECO:0000313" key="9">
    <source>
        <dbReference type="EMBL" id="ALH80433.1"/>
    </source>
</evidence>
<dbReference type="Proteomes" id="UP000058074">
    <property type="component" value="Chromosome"/>
</dbReference>
<dbReference type="EMBL" id="CP012700">
    <property type="protein sequence ID" value="ALH80433.1"/>
    <property type="molecule type" value="Genomic_DNA"/>
</dbReference>
<keyword evidence="4 8" id="KW-0812">Transmembrane</keyword>
<dbReference type="PANTHER" id="PTHR23513">
    <property type="entry name" value="INTEGRAL MEMBRANE EFFLUX PROTEIN-RELATED"/>
    <property type="match status" value="1"/>
</dbReference>
<dbReference type="AlphaFoldDB" id="A0A0N9UXC9"/>
<keyword evidence="6 8" id="KW-0472">Membrane</keyword>
<dbReference type="InterPro" id="IPR036259">
    <property type="entry name" value="MFS_trans_sf"/>
</dbReference>
<evidence type="ECO:0000256" key="2">
    <source>
        <dbReference type="ARBA" id="ARBA00022448"/>
    </source>
</evidence>
<dbReference type="PANTHER" id="PTHR23513:SF9">
    <property type="entry name" value="ENTEROBACTIN EXPORTER ENTS"/>
    <property type="match status" value="1"/>
</dbReference>
<proteinExistence type="predicted"/>
<comment type="subcellular location">
    <subcellularLocation>
        <location evidence="1">Cell membrane</location>
        <topology evidence="1">Multi-pass membrane protein</topology>
    </subcellularLocation>
</comment>
<feature type="transmembrane region" description="Helical" evidence="8">
    <location>
        <begin position="50"/>
        <end position="72"/>
    </location>
</feature>
<reference evidence="9 10" key="1">
    <citation type="journal article" date="2015" name="Genome Announc.">
        <title>Complete Genome Sequence of Polypropylene Glycol- and Polyethylene Glycol-Degrading Sphingopyxis macrogoltabida Strain EY-1.</title>
        <authorList>
            <person name="Ohtsubo Y."/>
            <person name="Nagata Y."/>
            <person name="Numata M."/>
            <person name="Tsuchikane K."/>
            <person name="Hosoyama A."/>
            <person name="Yamazoe A."/>
            <person name="Tsuda M."/>
            <person name="Fujita N."/>
            <person name="Kawai F."/>
        </authorList>
    </citation>
    <scope>NUCLEOTIDE SEQUENCE [LARGE SCALE GENOMIC DNA]</scope>
    <source>
        <strain evidence="9 10">EY-1</strain>
    </source>
</reference>
<dbReference type="GO" id="GO:0022857">
    <property type="term" value="F:transmembrane transporter activity"/>
    <property type="evidence" value="ECO:0007669"/>
    <property type="project" value="InterPro"/>
</dbReference>
<accession>A0A0N9UXC9</accession>
<dbReference type="PATRIC" id="fig|33050.5.peg.1799"/>
<feature type="transmembrane region" description="Helical" evidence="8">
    <location>
        <begin position="329"/>
        <end position="357"/>
    </location>
</feature>
<evidence type="ECO:0000256" key="1">
    <source>
        <dbReference type="ARBA" id="ARBA00004651"/>
    </source>
</evidence>
<evidence type="ECO:0000256" key="8">
    <source>
        <dbReference type="SAM" id="Phobius"/>
    </source>
</evidence>
<dbReference type="Gene3D" id="1.20.1250.20">
    <property type="entry name" value="MFS general substrate transporter like domains"/>
    <property type="match status" value="1"/>
</dbReference>
<organism evidence="9 10">
    <name type="scientific">Sphingopyxis macrogoltabida</name>
    <name type="common">Sphingomonas macrogoltabidus</name>
    <dbReference type="NCBI Taxonomy" id="33050"/>
    <lineage>
        <taxon>Bacteria</taxon>
        <taxon>Pseudomonadati</taxon>
        <taxon>Pseudomonadota</taxon>
        <taxon>Alphaproteobacteria</taxon>
        <taxon>Sphingomonadales</taxon>
        <taxon>Sphingomonadaceae</taxon>
        <taxon>Sphingopyxis</taxon>
    </lineage>
</organism>
<feature type="transmembrane region" description="Helical" evidence="8">
    <location>
        <begin position="406"/>
        <end position="434"/>
    </location>
</feature>
<keyword evidence="5 8" id="KW-1133">Transmembrane helix</keyword>
<feature type="transmembrane region" description="Helical" evidence="8">
    <location>
        <begin position="298"/>
        <end position="317"/>
    </location>
</feature>
<protein>
    <submittedName>
        <fullName evidence="9">MFS transporter</fullName>
    </submittedName>
</protein>
<evidence type="ECO:0000256" key="4">
    <source>
        <dbReference type="ARBA" id="ARBA00022692"/>
    </source>
</evidence>
<dbReference type="InterPro" id="IPR011701">
    <property type="entry name" value="MFS"/>
</dbReference>
<feature type="transmembrane region" description="Helical" evidence="8">
    <location>
        <begin position="261"/>
        <end position="286"/>
    </location>
</feature>
<dbReference type="Pfam" id="PF07690">
    <property type="entry name" value="MFS_1"/>
    <property type="match status" value="1"/>
</dbReference>
<keyword evidence="3" id="KW-1003">Cell membrane</keyword>
<keyword evidence="2" id="KW-0813">Transport</keyword>
<dbReference type="CDD" id="cd06173">
    <property type="entry name" value="MFS_MefA_like"/>
    <property type="match status" value="1"/>
</dbReference>
<feature type="transmembrane region" description="Helical" evidence="8">
    <location>
        <begin position="119"/>
        <end position="138"/>
    </location>
</feature>
<evidence type="ECO:0000256" key="6">
    <source>
        <dbReference type="ARBA" id="ARBA00023136"/>
    </source>
</evidence>
<name>A0A0N9UXC9_SPHMC</name>
<sequence length="450" mass="47733">MQAVWTGPKSGLGRNAMATLPPEPADEPVMPGADPKAPSPLSFPDYRYYWFARFTAVMATIAMVVVIGYQLYDTARTDYGMSIKEASFQLGLLGLFQFLPLAILTPVAGWAADRFERRTVAIFSNLIDILIAATLGWFTWTDGLSLPLLFGLAALHGVARVFSGPAMSAIAPNIVPPAVLPRAIAMSSIAWQSASVIGPAAGGLIYAAHPTSVYIFAVVLLAVSAFTLSRVRPVLPPPAEVRRHPLREMVDGLRFVWTERFLLGTITLDLFAVILSGATAMLPVYARDILHTGSEGLGLLRAAPAVGAAVVALGLAWRPIERNVGVKMLWAVAVFGAVTVAFGLSTSFFLSLGLLVVMGAADMFSVFVRGTLIQLNTPDHMRGRVSAASGLAISASNELGEMRAGAMAAALGPVSAVALGGAAAVGVTALWAWLFPELRRARTFEPQFKQ</sequence>
<dbReference type="KEGG" id="smag:AN936_08645"/>
<gene>
    <name evidence="9" type="ORF">AN936_08645</name>
</gene>
<feature type="transmembrane region" description="Helical" evidence="8">
    <location>
        <begin position="213"/>
        <end position="231"/>
    </location>
</feature>
<evidence type="ECO:0000313" key="10">
    <source>
        <dbReference type="Proteomes" id="UP000058074"/>
    </source>
</evidence>
<evidence type="ECO:0000256" key="3">
    <source>
        <dbReference type="ARBA" id="ARBA00022475"/>
    </source>
</evidence>
<dbReference type="GO" id="GO:0005886">
    <property type="term" value="C:plasma membrane"/>
    <property type="evidence" value="ECO:0007669"/>
    <property type="project" value="UniProtKB-SubCell"/>
</dbReference>